<keyword evidence="2" id="KW-1185">Reference proteome</keyword>
<dbReference type="RefSeq" id="WP_255425860.1">
    <property type="nucleotide sequence ID" value="NC_015061.1"/>
</dbReference>
<reference evidence="1 2" key="1">
    <citation type="submission" date="2024-09" db="EMBL/GenBank/DDBJ databases">
        <title>Genomes of Rahnella.</title>
        <authorList>
            <person name="Mnguni F.C."/>
            <person name="Shin G.Y."/>
            <person name="Coutinho T."/>
        </authorList>
    </citation>
    <scope>NUCLEOTIDE SEQUENCE [LARGE SCALE GENOMIC DNA]</scope>
    <source>
        <strain evidence="1 2">20WA0057</strain>
    </source>
</reference>
<gene>
    <name evidence="1" type="ORF">ACFPK4_27285</name>
</gene>
<sequence>MKMTGQQNRAEGKKTEAGEEMLAAPKYIKEQWVLSGIPRSA</sequence>
<proteinExistence type="predicted"/>
<accession>A0ABW6CJC9</accession>
<dbReference type="Proteomes" id="UP001598201">
    <property type="component" value="Unassembled WGS sequence"/>
</dbReference>
<evidence type="ECO:0000313" key="2">
    <source>
        <dbReference type="Proteomes" id="UP001598201"/>
    </source>
</evidence>
<evidence type="ECO:0000313" key="1">
    <source>
        <dbReference type="EMBL" id="MFD3227234.1"/>
    </source>
</evidence>
<name>A0ABW6CJC9_RAHSY</name>
<protein>
    <submittedName>
        <fullName evidence="1">Uncharacterized protein</fullName>
    </submittedName>
</protein>
<dbReference type="EMBL" id="JBHUCJ010000173">
    <property type="protein sequence ID" value="MFD3227234.1"/>
    <property type="molecule type" value="Genomic_DNA"/>
</dbReference>
<organism evidence="1 2">
    <name type="scientific">Rahnella sp. (strain Y9602)</name>
    <dbReference type="NCBI Taxonomy" id="2703885"/>
    <lineage>
        <taxon>Bacteria</taxon>
        <taxon>Pseudomonadati</taxon>
        <taxon>Pseudomonadota</taxon>
        <taxon>Gammaproteobacteria</taxon>
        <taxon>Enterobacterales</taxon>
        <taxon>Yersiniaceae</taxon>
        <taxon>Rahnella</taxon>
    </lineage>
</organism>
<comment type="caution">
    <text evidence="1">The sequence shown here is derived from an EMBL/GenBank/DDBJ whole genome shotgun (WGS) entry which is preliminary data.</text>
</comment>